<protein>
    <recommendedName>
        <fullName evidence="3">Peptidase S9 prolyl oligopeptidase catalytic domain-containing protein</fullName>
    </recommendedName>
</protein>
<dbReference type="Proteomes" id="UP000199202">
    <property type="component" value="Unassembled WGS sequence"/>
</dbReference>
<feature type="transmembrane region" description="Helical" evidence="1">
    <location>
        <begin position="443"/>
        <end position="461"/>
    </location>
</feature>
<dbReference type="PANTHER" id="PTHR43265">
    <property type="entry name" value="ESTERASE ESTD"/>
    <property type="match status" value="1"/>
</dbReference>
<dbReference type="STRING" id="633440.SAMN05421869_115157"/>
<dbReference type="InterPro" id="IPR053145">
    <property type="entry name" value="AB_hydrolase_Est10"/>
</dbReference>
<feature type="chain" id="PRO_5011603542" description="Peptidase S9 prolyl oligopeptidase catalytic domain-containing protein" evidence="2">
    <location>
        <begin position="34"/>
        <end position="464"/>
    </location>
</feature>
<dbReference type="Pfam" id="PF00326">
    <property type="entry name" value="Peptidase_S9"/>
    <property type="match status" value="1"/>
</dbReference>
<dbReference type="InterPro" id="IPR001375">
    <property type="entry name" value="Peptidase_S9_cat"/>
</dbReference>
<sequence length="464" mass="48492">MLPSRKSPWLGRWIAALLIVLSPLVIPAAPAAAADDLVGTEVTFHNGAVPLHGTVLAPAAGGARRPGLVLIAGAGGVSRESYRAEAEAFARSGVVVLIYDKRSGYSRATSSFADLADDAIAGVRLLRARADVQPSRVGVWGHSEGGWVAPLAAVRSPDVAFVITAGAGALPSDRTQLWSNRTYLSHAGVTRSLLEPIGVNLSRMMVAAGLFGDTGHDPVATLRQVRQPLLAVFAEHDRSTVPGESVRLFRQALDEGGNRHYTLRVVPAADHDLRHSTDGFVPVRPSGFAPGYLELVTSWIAALAGGAPRASADAPPAQELASAPLRPPAWYETGGLQIATVAVMLIAFLGYPAAGLFRRRGRTRPATGRWAGRVLAAGGLVCVLGTVTYLFSIVATGATTAGSTVLGRPLVWLLLQVLAVTVVAAGVRLALRLRQAGGGVRRGLLLAGGLVFVPWAAYWGLFTP</sequence>
<dbReference type="SUPFAM" id="SSF53474">
    <property type="entry name" value="alpha/beta-Hydrolases"/>
    <property type="match status" value="1"/>
</dbReference>
<dbReference type="RefSeq" id="WP_218136070.1">
    <property type="nucleotide sequence ID" value="NZ_FNDJ01000015.1"/>
</dbReference>
<evidence type="ECO:0000259" key="3">
    <source>
        <dbReference type="Pfam" id="PF00326"/>
    </source>
</evidence>
<keyword evidence="1" id="KW-1133">Transmembrane helix</keyword>
<feature type="transmembrane region" description="Helical" evidence="1">
    <location>
        <begin position="374"/>
        <end position="398"/>
    </location>
</feature>
<proteinExistence type="predicted"/>
<feature type="transmembrane region" description="Helical" evidence="1">
    <location>
        <begin position="410"/>
        <end position="431"/>
    </location>
</feature>
<feature type="transmembrane region" description="Helical" evidence="1">
    <location>
        <begin position="334"/>
        <end position="354"/>
    </location>
</feature>
<name>A0A1G9B4T9_9ACTN</name>
<feature type="signal peptide" evidence="2">
    <location>
        <begin position="1"/>
        <end position="33"/>
    </location>
</feature>
<gene>
    <name evidence="4" type="ORF">SAMN05421869_115157</name>
</gene>
<dbReference type="GO" id="GO:0052689">
    <property type="term" value="F:carboxylic ester hydrolase activity"/>
    <property type="evidence" value="ECO:0007669"/>
    <property type="project" value="TreeGrafter"/>
</dbReference>
<dbReference type="PANTHER" id="PTHR43265:SF1">
    <property type="entry name" value="ESTERASE ESTD"/>
    <property type="match status" value="1"/>
</dbReference>
<keyword evidence="1" id="KW-0812">Transmembrane</keyword>
<accession>A0A1G9B4T9</accession>
<keyword evidence="1" id="KW-0472">Membrane</keyword>
<dbReference type="Gene3D" id="3.40.50.1820">
    <property type="entry name" value="alpha/beta hydrolase"/>
    <property type="match status" value="1"/>
</dbReference>
<keyword evidence="5" id="KW-1185">Reference proteome</keyword>
<feature type="domain" description="Peptidase S9 prolyl oligopeptidase catalytic" evidence="3">
    <location>
        <begin position="115"/>
        <end position="276"/>
    </location>
</feature>
<evidence type="ECO:0000256" key="2">
    <source>
        <dbReference type="SAM" id="SignalP"/>
    </source>
</evidence>
<evidence type="ECO:0000313" key="4">
    <source>
        <dbReference type="EMBL" id="SDK34567.1"/>
    </source>
</evidence>
<evidence type="ECO:0000313" key="5">
    <source>
        <dbReference type="Proteomes" id="UP000199202"/>
    </source>
</evidence>
<dbReference type="InterPro" id="IPR029058">
    <property type="entry name" value="AB_hydrolase_fold"/>
</dbReference>
<reference evidence="4 5" key="1">
    <citation type="submission" date="2016-10" db="EMBL/GenBank/DDBJ databases">
        <authorList>
            <person name="de Groot N.N."/>
        </authorList>
    </citation>
    <scope>NUCLEOTIDE SEQUENCE [LARGE SCALE GENOMIC DNA]</scope>
    <source>
        <strain evidence="4 5">CGMCC 4.6533</strain>
    </source>
</reference>
<dbReference type="GO" id="GO:0006508">
    <property type="term" value="P:proteolysis"/>
    <property type="evidence" value="ECO:0007669"/>
    <property type="project" value="InterPro"/>
</dbReference>
<organism evidence="4 5">
    <name type="scientific">Nonomuraea jiangxiensis</name>
    <dbReference type="NCBI Taxonomy" id="633440"/>
    <lineage>
        <taxon>Bacteria</taxon>
        <taxon>Bacillati</taxon>
        <taxon>Actinomycetota</taxon>
        <taxon>Actinomycetes</taxon>
        <taxon>Streptosporangiales</taxon>
        <taxon>Streptosporangiaceae</taxon>
        <taxon>Nonomuraea</taxon>
    </lineage>
</organism>
<dbReference type="AlphaFoldDB" id="A0A1G9B4T9"/>
<evidence type="ECO:0000256" key="1">
    <source>
        <dbReference type="SAM" id="Phobius"/>
    </source>
</evidence>
<dbReference type="GO" id="GO:0008236">
    <property type="term" value="F:serine-type peptidase activity"/>
    <property type="evidence" value="ECO:0007669"/>
    <property type="project" value="InterPro"/>
</dbReference>
<dbReference type="EMBL" id="FNDJ01000015">
    <property type="protein sequence ID" value="SDK34567.1"/>
    <property type="molecule type" value="Genomic_DNA"/>
</dbReference>
<keyword evidence="2" id="KW-0732">Signal</keyword>